<evidence type="ECO:0000313" key="1">
    <source>
        <dbReference type="EMBL" id="KAJ4178943.1"/>
    </source>
</evidence>
<sequence>MAVGGTLALVGDKKQTRATLTVVATLSPEDLVIPIAAQKVSPATIASSVVQGGFDGADSDGTMPEFSDMTGLGDWSVEKPQNEATTTVKATIVFRKDDDGSRRRFDLAELRVVVVGGAGKTWKLIGEYVQLSQFALVAAIITDPSSKKKLLSAGLQARLYLKPRNKDKSTMTPETLLPLWPSRPAFTMVRAAGPREGEGDEDEDAGLRLVKATVMYNSGDAAATAKRVVLGKTPDLEVKNLIVPLDVSQAERVKRMRIGQEIYYPSGGGGGAHPG</sequence>
<accession>A0A9W8UUF6</accession>
<organism evidence="1 2">
    <name type="scientific">Fusarium falciforme</name>
    <dbReference type="NCBI Taxonomy" id="195108"/>
    <lineage>
        <taxon>Eukaryota</taxon>
        <taxon>Fungi</taxon>
        <taxon>Dikarya</taxon>
        <taxon>Ascomycota</taxon>
        <taxon>Pezizomycotina</taxon>
        <taxon>Sordariomycetes</taxon>
        <taxon>Hypocreomycetidae</taxon>
        <taxon>Hypocreales</taxon>
        <taxon>Nectriaceae</taxon>
        <taxon>Fusarium</taxon>
        <taxon>Fusarium solani species complex</taxon>
    </lineage>
</organism>
<dbReference type="EMBL" id="JAOQAV010000065">
    <property type="protein sequence ID" value="KAJ4178943.1"/>
    <property type="molecule type" value="Genomic_DNA"/>
</dbReference>
<evidence type="ECO:0000313" key="2">
    <source>
        <dbReference type="Proteomes" id="UP001152087"/>
    </source>
</evidence>
<gene>
    <name evidence="1" type="ORF">NW755_012875</name>
</gene>
<proteinExistence type="predicted"/>
<protein>
    <submittedName>
        <fullName evidence="1">Uncharacterized protein</fullName>
    </submittedName>
</protein>
<name>A0A9W8UUF6_9HYPO</name>
<dbReference type="Proteomes" id="UP001152087">
    <property type="component" value="Unassembled WGS sequence"/>
</dbReference>
<keyword evidence="2" id="KW-1185">Reference proteome</keyword>
<comment type="caution">
    <text evidence="1">The sequence shown here is derived from an EMBL/GenBank/DDBJ whole genome shotgun (WGS) entry which is preliminary data.</text>
</comment>
<dbReference type="AlphaFoldDB" id="A0A9W8UUF6"/>
<reference evidence="1" key="1">
    <citation type="submission" date="2022-09" db="EMBL/GenBank/DDBJ databases">
        <title>Fusarium specimens isolated from Avocado Roots.</title>
        <authorList>
            <person name="Stajich J."/>
            <person name="Roper C."/>
            <person name="Heimlech-Rivalta G."/>
        </authorList>
    </citation>
    <scope>NUCLEOTIDE SEQUENCE</scope>
    <source>
        <strain evidence="1">A02</strain>
    </source>
</reference>